<dbReference type="InterPro" id="IPR001647">
    <property type="entry name" value="HTH_TetR"/>
</dbReference>
<reference evidence="6 7" key="1">
    <citation type="submission" date="2021-01" db="EMBL/GenBank/DDBJ databases">
        <title>Whole genome shotgun sequence of Actinoplanes palleronii NBRC 14916.</title>
        <authorList>
            <person name="Komaki H."/>
            <person name="Tamura T."/>
        </authorList>
    </citation>
    <scope>NUCLEOTIDE SEQUENCE [LARGE SCALE GENOMIC DNA]</scope>
    <source>
        <strain evidence="6 7">NBRC 14916</strain>
    </source>
</reference>
<dbReference type="InterPro" id="IPR036271">
    <property type="entry name" value="Tet_transcr_reg_TetR-rel_C_sf"/>
</dbReference>
<dbReference type="PANTHER" id="PTHR30055">
    <property type="entry name" value="HTH-TYPE TRANSCRIPTIONAL REGULATOR RUTR"/>
    <property type="match status" value="1"/>
</dbReference>
<dbReference type="Gene3D" id="1.10.357.10">
    <property type="entry name" value="Tetracycline Repressor, domain 2"/>
    <property type="match status" value="1"/>
</dbReference>
<dbReference type="Pfam" id="PF00440">
    <property type="entry name" value="TetR_N"/>
    <property type="match status" value="1"/>
</dbReference>
<protein>
    <recommendedName>
        <fullName evidence="5">HTH tetR-type domain-containing protein</fullName>
    </recommendedName>
</protein>
<evidence type="ECO:0000256" key="1">
    <source>
        <dbReference type="ARBA" id="ARBA00023015"/>
    </source>
</evidence>
<dbReference type="PANTHER" id="PTHR30055:SF148">
    <property type="entry name" value="TETR-FAMILY TRANSCRIPTIONAL REGULATOR"/>
    <property type="match status" value="1"/>
</dbReference>
<evidence type="ECO:0000259" key="5">
    <source>
        <dbReference type="PROSITE" id="PS50977"/>
    </source>
</evidence>
<keyword evidence="3" id="KW-0804">Transcription</keyword>
<dbReference type="Gene3D" id="1.10.10.60">
    <property type="entry name" value="Homeodomain-like"/>
    <property type="match status" value="1"/>
</dbReference>
<dbReference type="PRINTS" id="PR00455">
    <property type="entry name" value="HTHTETR"/>
</dbReference>
<evidence type="ECO:0000256" key="4">
    <source>
        <dbReference type="PROSITE-ProRule" id="PRU00335"/>
    </source>
</evidence>
<keyword evidence="7" id="KW-1185">Reference proteome</keyword>
<accession>A0ABQ4BD33</accession>
<keyword evidence="1" id="KW-0805">Transcription regulation</keyword>
<name>A0ABQ4BD33_9ACTN</name>
<comment type="caution">
    <text evidence="6">The sequence shown here is derived from an EMBL/GenBank/DDBJ whole genome shotgun (WGS) entry which is preliminary data.</text>
</comment>
<evidence type="ECO:0000256" key="3">
    <source>
        <dbReference type="ARBA" id="ARBA00023163"/>
    </source>
</evidence>
<keyword evidence="2 4" id="KW-0238">DNA-binding</keyword>
<dbReference type="PROSITE" id="PS50977">
    <property type="entry name" value="HTH_TETR_2"/>
    <property type="match status" value="1"/>
</dbReference>
<dbReference type="SUPFAM" id="SSF46689">
    <property type="entry name" value="Homeodomain-like"/>
    <property type="match status" value="1"/>
</dbReference>
<sequence>MRQHTETSSSVFDTGNHIGMMFSGPSTLRNFMISPNAASAPIARRRGRPPDPHARTRILTAAESLLNDAGYLGVTIDEVANRAGVSKKTVYRFWPHKPALISDLIVERSAVLPVPDTGDTRAELATLFGLIVEYLTAGHGRTLTLLVAATHDDPGTLNRLRDQVVTPRRDIGRRVLQRGIARGDLPADVDIDAVLDLWNGLVAYRLSGRPAALHRHTIDQLVELAMTGHIPRLPQS</sequence>
<organism evidence="6 7">
    <name type="scientific">Actinoplanes palleronii</name>
    <dbReference type="NCBI Taxonomy" id="113570"/>
    <lineage>
        <taxon>Bacteria</taxon>
        <taxon>Bacillati</taxon>
        <taxon>Actinomycetota</taxon>
        <taxon>Actinomycetes</taxon>
        <taxon>Micromonosporales</taxon>
        <taxon>Micromonosporaceae</taxon>
        <taxon>Actinoplanes</taxon>
    </lineage>
</organism>
<feature type="DNA-binding region" description="H-T-H motif" evidence="4">
    <location>
        <begin position="75"/>
        <end position="94"/>
    </location>
</feature>
<dbReference type="SUPFAM" id="SSF48498">
    <property type="entry name" value="Tetracyclin repressor-like, C-terminal domain"/>
    <property type="match status" value="1"/>
</dbReference>
<feature type="domain" description="HTH tetR-type" evidence="5">
    <location>
        <begin position="52"/>
        <end position="112"/>
    </location>
</feature>
<dbReference type="InterPro" id="IPR011075">
    <property type="entry name" value="TetR_C"/>
</dbReference>
<dbReference type="EMBL" id="BOMS01000069">
    <property type="protein sequence ID" value="GIE68574.1"/>
    <property type="molecule type" value="Genomic_DNA"/>
</dbReference>
<evidence type="ECO:0000313" key="7">
    <source>
        <dbReference type="Proteomes" id="UP000624709"/>
    </source>
</evidence>
<dbReference type="InterPro" id="IPR009057">
    <property type="entry name" value="Homeodomain-like_sf"/>
</dbReference>
<proteinExistence type="predicted"/>
<evidence type="ECO:0000313" key="6">
    <source>
        <dbReference type="EMBL" id="GIE68574.1"/>
    </source>
</evidence>
<dbReference type="Pfam" id="PF16859">
    <property type="entry name" value="TetR_C_11"/>
    <property type="match status" value="1"/>
</dbReference>
<evidence type="ECO:0000256" key="2">
    <source>
        <dbReference type="ARBA" id="ARBA00023125"/>
    </source>
</evidence>
<gene>
    <name evidence="6" type="ORF">Apa02nite_046820</name>
</gene>
<dbReference type="Proteomes" id="UP000624709">
    <property type="component" value="Unassembled WGS sequence"/>
</dbReference>
<dbReference type="InterPro" id="IPR050109">
    <property type="entry name" value="HTH-type_TetR-like_transc_reg"/>
</dbReference>